<evidence type="ECO:0000256" key="1">
    <source>
        <dbReference type="ARBA" id="ARBA00000085"/>
    </source>
</evidence>
<dbReference type="PRINTS" id="PR00344">
    <property type="entry name" value="BCTRLSENSOR"/>
</dbReference>
<dbReference type="CDD" id="cd00075">
    <property type="entry name" value="HATPase"/>
    <property type="match status" value="1"/>
</dbReference>
<evidence type="ECO:0000256" key="6">
    <source>
        <dbReference type="ARBA" id="ARBA00022777"/>
    </source>
</evidence>
<dbReference type="Proteomes" id="UP001652394">
    <property type="component" value="Unassembled WGS sequence"/>
</dbReference>
<proteinExistence type="predicted"/>
<dbReference type="SUPFAM" id="SSF47384">
    <property type="entry name" value="Homodimeric domain of signal transducing histidine kinase"/>
    <property type="match status" value="1"/>
</dbReference>
<keyword evidence="5" id="KW-0808">Transferase</keyword>
<dbReference type="GO" id="GO:0016301">
    <property type="term" value="F:kinase activity"/>
    <property type="evidence" value="ECO:0007669"/>
    <property type="project" value="UniProtKB-KW"/>
</dbReference>
<keyword evidence="7" id="KW-0902">Two-component regulatory system</keyword>
<accession>A0ABT2T7L4</accession>
<dbReference type="PANTHER" id="PTHR45453">
    <property type="entry name" value="PHOSPHATE REGULON SENSOR PROTEIN PHOR"/>
    <property type="match status" value="1"/>
</dbReference>
<dbReference type="RefSeq" id="WP_059067709.1">
    <property type="nucleotide sequence ID" value="NZ_JAOQJX010000001.1"/>
</dbReference>
<dbReference type="InterPro" id="IPR004358">
    <property type="entry name" value="Sig_transdc_His_kin-like_C"/>
</dbReference>
<comment type="caution">
    <text evidence="9">The sequence shown here is derived from an EMBL/GenBank/DDBJ whole genome shotgun (WGS) entry which is preliminary data.</text>
</comment>
<evidence type="ECO:0000256" key="5">
    <source>
        <dbReference type="ARBA" id="ARBA00022679"/>
    </source>
</evidence>
<dbReference type="SMART" id="SM00387">
    <property type="entry name" value="HATPase_c"/>
    <property type="match status" value="1"/>
</dbReference>
<evidence type="ECO:0000256" key="3">
    <source>
        <dbReference type="ARBA" id="ARBA00012438"/>
    </source>
</evidence>
<evidence type="ECO:0000256" key="7">
    <source>
        <dbReference type="ARBA" id="ARBA00023012"/>
    </source>
</evidence>
<dbReference type="EMBL" id="JAOQJX010000001">
    <property type="protein sequence ID" value="MCU6746245.1"/>
    <property type="molecule type" value="Genomic_DNA"/>
</dbReference>
<dbReference type="InterPro" id="IPR003594">
    <property type="entry name" value="HATPase_dom"/>
</dbReference>
<dbReference type="Gene3D" id="3.30.565.10">
    <property type="entry name" value="Histidine kinase-like ATPase, C-terminal domain"/>
    <property type="match status" value="1"/>
</dbReference>
<keyword evidence="10" id="KW-1185">Reference proteome</keyword>
<name>A0ABT2T7L4_9FIRM</name>
<dbReference type="InterPro" id="IPR003661">
    <property type="entry name" value="HisK_dim/P_dom"/>
</dbReference>
<reference evidence="9 10" key="1">
    <citation type="journal article" date="2021" name="ISME Commun">
        <title>Automated analysis of genomic sequences facilitates high-throughput and comprehensive description of bacteria.</title>
        <authorList>
            <person name="Hitch T.C.A."/>
        </authorList>
    </citation>
    <scope>NUCLEOTIDE SEQUENCE [LARGE SCALE GENOMIC DNA]</scope>
    <source>
        <strain evidence="9 10">H2_18</strain>
    </source>
</reference>
<evidence type="ECO:0000259" key="8">
    <source>
        <dbReference type="PROSITE" id="PS50109"/>
    </source>
</evidence>
<dbReference type="SUPFAM" id="SSF55874">
    <property type="entry name" value="ATPase domain of HSP90 chaperone/DNA topoisomerase II/histidine kinase"/>
    <property type="match status" value="1"/>
</dbReference>
<dbReference type="Pfam" id="PF00512">
    <property type="entry name" value="HisKA"/>
    <property type="match status" value="1"/>
</dbReference>
<keyword evidence="6 9" id="KW-0418">Kinase</keyword>
<evidence type="ECO:0000313" key="9">
    <source>
        <dbReference type="EMBL" id="MCU6746245.1"/>
    </source>
</evidence>
<dbReference type="CDD" id="cd00082">
    <property type="entry name" value="HisKA"/>
    <property type="match status" value="1"/>
</dbReference>
<dbReference type="PROSITE" id="PS50109">
    <property type="entry name" value="HIS_KIN"/>
    <property type="match status" value="1"/>
</dbReference>
<sequence>MGRYVGRKTFDVLNQMLDGALDGTFTESDYDESELSKLEAKWMHFLSASALGRETIEKEKQSIQELVSDISHQVKTPIANLLLYGEILQERLNGEEKEMAEHLLKETRRLEFLIQSLVKMSRLETDTIQLLPRVQPLMPLLEGVLERGEKKRREKNIQIQKSGWEQAQEACFDQKWTEEAVYNILDNALKYTGKNTRITIRVEVYELFVRIRIQDEGPGVKEDEAPLLFKRFYRSPRFCEQEGVGLGLYLAREILRKEGGYIKVASPKEGGCEFSVYLKRRSVQ</sequence>
<organism evidence="9 10">
    <name type="scientific">Faecalicatena acetigenes</name>
    <dbReference type="NCBI Taxonomy" id="2981790"/>
    <lineage>
        <taxon>Bacteria</taxon>
        <taxon>Bacillati</taxon>
        <taxon>Bacillota</taxon>
        <taxon>Clostridia</taxon>
        <taxon>Lachnospirales</taxon>
        <taxon>Lachnospiraceae</taxon>
        <taxon>Faecalicatena</taxon>
    </lineage>
</organism>
<dbReference type="SMART" id="SM00388">
    <property type="entry name" value="HisKA"/>
    <property type="match status" value="1"/>
</dbReference>
<dbReference type="EC" id="2.7.13.3" evidence="3"/>
<dbReference type="PANTHER" id="PTHR45453:SF1">
    <property type="entry name" value="PHOSPHATE REGULON SENSOR PROTEIN PHOR"/>
    <property type="match status" value="1"/>
</dbReference>
<evidence type="ECO:0000256" key="4">
    <source>
        <dbReference type="ARBA" id="ARBA00022553"/>
    </source>
</evidence>
<dbReference type="InterPro" id="IPR036890">
    <property type="entry name" value="HATPase_C_sf"/>
</dbReference>
<dbReference type="InterPro" id="IPR050351">
    <property type="entry name" value="BphY/WalK/GraS-like"/>
</dbReference>
<comment type="catalytic activity">
    <reaction evidence="1">
        <text>ATP + protein L-histidine = ADP + protein N-phospho-L-histidine.</text>
        <dbReference type="EC" id="2.7.13.3"/>
    </reaction>
</comment>
<protein>
    <recommendedName>
        <fullName evidence="3">histidine kinase</fullName>
        <ecNumber evidence="3">2.7.13.3</ecNumber>
    </recommendedName>
</protein>
<evidence type="ECO:0000256" key="2">
    <source>
        <dbReference type="ARBA" id="ARBA00004370"/>
    </source>
</evidence>
<dbReference type="Pfam" id="PF02518">
    <property type="entry name" value="HATPase_c"/>
    <property type="match status" value="1"/>
</dbReference>
<dbReference type="InterPro" id="IPR005467">
    <property type="entry name" value="His_kinase_dom"/>
</dbReference>
<gene>
    <name evidence="9" type="ORF">OCV51_00990</name>
</gene>
<dbReference type="InterPro" id="IPR036097">
    <property type="entry name" value="HisK_dim/P_sf"/>
</dbReference>
<dbReference type="Gene3D" id="1.10.287.130">
    <property type="match status" value="1"/>
</dbReference>
<evidence type="ECO:0000313" key="10">
    <source>
        <dbReference type="Proteomes" id="UP001652394"/>
    </source>
</evidence>
<feature type="domain" description="Histidine kinase" evidence="8">
    <location>
        <begin position="69"/>
        <end position="282"/>
    </location>
</feature>
<keyword evidence="4" id="KW-0597">Phosphoprotein</keyword>
<comment type="subcellular location">
    <subcellularLocation>
        <location evidence="2">Membrane</location>
    </subcellularLocation>
</comment>